<feature type="compositionally biased region" description="Low complexity" evidence="4">
    <location>
        <begin position="16"/>
        <end position="25"/>
    </location>
</feature>
<feature type="region of interest" description="Disordered" evidence="4">
    <location>
        <begin position="1"/>
        <end position="85"/>
    </location>
</feature>
<dbReference type="GO" id="GO:0009451">
    <property type="term" value="P:RNA modification"/>
    <property type="evidence" value="ECO:0007669"/>
    <property type="project" value="InterPro"/>
</dbReference>
<dbReference type="GO" id="GO:0003723">
    <property type="term" value="F:RNA binding"/>
    <property type="evidence" value="ECO:0007669"/>
    <property type="project" value="InterPro"/>
</dbReference>
<dbReference type="Gene3D" id="1.25.40.10">
    <property type="entry name" value="Tetratricopeptide repeat domain"/>
    <property type="match status" value="2"/>
</dbReference>
<evidence type="ECO:0000256" key="2">
    <source>
        <dbReference type="ARBA" id="ARBA00022946"/>
    </source>
</evidence>
<dbReference type="AlphaFoldDB" id="A0A6V7QD50"/>
<dbReference type="InterPro" id="IPR002885">
    <property type="entry name" value="PPR_rpt"/>
</dbReference>
<feature type="repeat" description="PPR" evidence="3">
    <location>
        <begin position="153"/>
        <end position="187"/>
    </location>
</feature>
<evidence type="ECO:0000313" key="5">
    <source>
        <dbReference type="EMBL" id="CAD1840901.1"/>
    </source>
</evidence>
<accession>A0A6V7QD50</accession>
<evidence type="ECO:0000256" key="4">
    <source>
        <dbReference type="SAM" id="MobiDB-lite"/>
    </source>
</evidence>
<dbReference type="EMBL" id="LR862135">
    <property type="protein sequence ID" value="CAD1840901.1"/>
    <property type="molecule type" value="Genomic_DNA"/>
</dbReference>
<sequence length="357" mass="38392">MNSHARLLKLGLDGDPSSPRSSSRRTLASAPLPRYPTPTTSSPACPRAPATPSSSPRSSPPSPAPPTSPPPRSASSPSSSAAPAPPLPLRFSAAAAAAASSGDLAAAPSIHAQALRRGLLADVVVSTSLLHMYSKCGALVPSRKVFDEMPLRNTVTYNAMLAAYSNAGSFAPALDLFYRMRCGDVSSAERAMEGKAECRSVGSALMMIKGYIFNESALIDMYCKCRSINEAWLIFSSLEQKHVSHWNSMITGFIYNGLVDDARRMFDEMPEKNVISWTSMISGYIQHGLPHEGLTLLRRLYSEDGPVRANSFTFASALDACSCMAALKFGKQIHTQALRMLLGGQSNEKFEVRKESI</sequence>
<name>A0A6V7QD50_ANACO</name>
<feature type="repeat" description="PPR" evidence="3">
    <location>
        <begin position="242"/>
        <end position="276"/>
    </location>
</feature>
<gene>
    <name evidence="5" type="ORF">CB5_LOCUS24112</name>
</gene>
<dbReference type="InterPro" id="IPR011990">
    <property type="entry name" value="TPR-like_helical_dom_sf"/>
</dbReference>
<keyword evidence="1" id="KW-0677">Repeat</keyword>
<keyword evidence="2" id="KW-0809">Transit peptide</keyword>
<dbReference type="NCBIfam" id="TIGR00756">
    <property type="entry name" value="PPR"/>
    <property type="match status" value="3"/>
</dbReference>
<dbReference type="PROSITE" id="PS51375">
    <property type="entry name" value="PPR"/>
    <property type="match status" value="2"/>
</dbReference>
<proteinExistence type="predicted"/>
<feature type="compositionally biased region" description="Low complexity" evidence="4">
    <location>
        <begin position="37"/>
        <end position="57"/>
    </location>
</feature>
<evidence type="ECO:0000256" key="1">
    <source>
        <dbReference type="ARBA" id="ARBA00022737"/>
    </source>
</evidence>
<protein>
    <recommendedName>
        <fullName evidence="6">Pentatricopeptide repeat-containing protein</fullName>
    </recommendedName>
</protein>
<evidence type="ECO:0000256" key="3">
    <source>
        <dbReference type="PROSITE-ProRule" id="PRU00708"/>
    </source>
</evidence>
<feature type="compositionally biased region" description="Pro residues" evidence="4">
    <location>
        <begin position="58"/>
        <end position="72"/>
    </location>
</feature>
<evidence type="ECO:0008006" key="6">
    <source>
        <dbReference type="Google" id="ProtNLM"/>
    </source>
</evidence>
<reference evidence="5" key="1">
    <citation type="submission" date="2020-07" db="EMBL/GenBank/DDBJ databases">
        <authorList>
            <person name="Lin J."/>
        </authorList>
    </citation>
    <scope>NUCLEOTIDE SEQUENCE</scope>
</reference>
<organism evidence="5">
    <name type="scientific">Ananas comosus var. bracteatus</name>
    <name type="common">red pineapple</name>
    <dbReference type="NCBI Taxonomy" id="296719"/>
    <lineage>
        <taxon>Eukaryota</taxon>
        <taxon>Viridiplantae</taxon>
        <taxon>Streptophyta</taxon>
        <taxon>Embryophyta</taxon>
        <taxon>Tracheophyta</taxon>
        <taxon>Spermatophyta</taxon>
        <taxon>Magnoliopsida</taxon>
        <taxon>Liliopsida</taxon>
        <taxon>Poales</taxon>
        <taxon>Bromeliaceae</taxon>
        <taxon>Bromelioideae</taxon>
        <taxon>Ananas</taxon>
    </lineage>
</organism>
<feature type="compositionally biased region" description="Low complexity" evidence="4">
    <location>
        <begin position="73"/>
        <end position="82"/>
    </location>
</feature>
<dbReference type="InterPro" id="IPR046960">
    <property type="entry name" value="PPR_At4g14850-like_plant"/>
</dbReference>
<dbReference type="Pfam" id="PF01535">
    <property type="entry name" value="PPR"/>
    <property type="match status" value="5"/>
</dbReference>
<dbReference type="PANTHER" id="PTHR47926">
    <property type="entry name" value="PENTATRICOPEPTIDE REPEAT-CONTAINING PROTEIN"/>
    <property type="match status" value="1"/>
</dbReference>